<dbReference type="RefSeq" id="XP_066655081.1">
    <property type="nucleotide sequence ID" value="XM_066798173.1"/>
</dbReference>
<dbReference type="Proteomes" id="UP001360953">
    <property type="component" value="Unassembled WGS sequence"/>
</dbReference>
<sequence>MAPLLNAADLEPSLDELIANAYRQDLQAFNNTVKGLTLPHEWPGPFPPFKDHESARGFMENVTFVRCGKDYFKGIHRTVAVKHSERFAELLAQPGANGPEMKMWPGLHVQGLEAEDISHVVAFWETGQLLLPYPMPSDKTDVLELYARLYFASNTLGSPRLSELLGAILWDLIERDPPLDVDDILFLFSHLSSEGDPNYMASTFIQSLIRRYPVAAPHDALLQAASESHGFASKHHPTAQGTWDLMLTINSRAIGRNVP</sequence>
<accession>A0ABR1LQA8</accession>
<protein>
    <recommendedName>
        <fullName evidence="3">BTB domain-containing protein</fullName>
    </recommendedName>
</protein>
<dbReference type="EMBL" id="JBBPEH010000006">
    <property type="protein sequence ID" value="KAK7536930.1"/>
    <property type="molecule type" value="Genomic_DNA"/>
</dbReference>
<organism evidence="1 2">
    <name type="scientific">Phyllosticta citribraziliensis</name>
    <dbReference type="NCBI Taxonomy" id="989973"/>
    <lineage>
        <taxon>Eukaryota</taxon>
        <taxon>Fungi</taxon>
        <taxon>Dikarya</taxon>
        <taxon>Ascomycota</taxon>
        <taxon>Pezizomycotina</taxon>
        <taxon>Dothideomycetes</taxon>
        <taxon>Dothideomycetes incertae sedis</taxon>
        <taxon>Botryosphaeriales</taxon>
        <taxon>Phyllostictaceae</taxon>
        <taxon>Phyllosticta</taxon>
    </lineage>
</organism>
<evidence type="ECO:0000313" key="2">
    <source>
        <dbReference type="Proteomes" id="UP001360953"/>
    </source>
</evidence>
<comment type="caution">
    <text evidence="1">The sequence shown here is derived from an EMBL/GenBank/DDBJ whole genome shotgun (WGS) entry which is preliminary data.</text>
</comment>
<proteinExistence type="predicted"/>
<evidence type="ECO:0008006" key="3">
    <source>
        <dbReference type="Google" id="ProtNLM"/>
    </source>
</evidence>
<name>A0ABR1LQA8_9PEZI</name>
<evidence type="ECO:0000313" key="1">
    <source>
        <dbReference type="EMBL" id="KAK7536930.1"/>
    </source>
</evidence>
<keyword evidence="2" id="KW-1185">Reference proteome</keyword>
<reference evidence="1 2" key="1">
    <citation type="submission" date="2024-04" db="EMBL/GenBank/DDBJ databases">
        <title>Phyllosticta paracitricarpa is synonymous to the EU quarantine fungus P. citricarpa based on phylogenomic analyses.</title>
        <authorList>
            <consortium name="Lawrence Berkeley National Laboratory"/>
            <person name="Van ingen-buijs V.A."/>
            <person name="Van westerhoven A.C."/>
            <person name="Haridas S."/>
            <person name="Skiadas P."/>
            <person name="Martin F."/>
            <person name="Groenewald J.Z."/>
            <person name="Crous P.W."/>
            <person name="Seidl M.F."/>
        </authorList>
    </citation>
    <scope>NUCLEOTIDE SEQUENCE [LARGE SCALE GENOMIC DNA]</scope>
    <source>
        <strain evidence="1 2">CPC 17464</strain>
    </source>
</reference>
<gene>
    <name evidence="1" type="ORF">J3D65DRAFT_602982</name>
</gene>
<dbReference type="GeneID" id="92031079"/>